<dbReference type="EMBL" id="JBHTAX010000001">
    <property type="protein sequence ID" value="MFC7191904.1"/>
    <property type="molecule type" value="Genomic_DNA"/>
</dbReference>
<dbReference type="AlphaFoldDB" id="A0ABD5YRC8"/>
<organism evidence="2 3">
    <name type="scientific">Halocatena marina</name>
    <dbReference type="NCBI Taxonomy" id="2934937"/>
    <lineage>
        <taxon>Archaea</taxon>
        <taxon>Methanobacteriati</taxon>
        <taxon>Methanobacteriota</taxon>
        <taxon>Stenosarchaea group</taxon>
        <taxon>Halobacteria</taxon>
        <taxon>Halobacteriales</taxon>
        <taxon>Natronomonadaceae</taxon>
        <taxon>Halocatena</taxon>
    </lineage>
</organism>
<dbReference type="GeneID" id="76201694"/>
<evidence type="ECO:0000313" key="3">
    <source>
        <dbReference type="Proteomes" id="UP001596417"/>
    </source>
</evidence>
<evidence type="ECO:0000313" key="2">
    <source>
        <dbReference type="EMBL" id="MFC7191969.1"/>
    </source>
</evidence>
<dbReference type="RefSeq" id="WP_264822364.1">
    <property type="nucleotide sequence ID" value="NZ_CP110249.1"/>
</dbReference>
<reference evidence="3" key="2">
    <citation type="journal article" date="2019" name="Int. J. Syst. Evol. Microbiol.">
        <title>The Global Catalogue of Microorganisms (GCM) 10K type strain sequencing project: providing services to taxonomists for standard genome sequencing and annotation.</title>
        <authorList>
            <consortium name="The Broad Institute Genomics Platform"/>
            <consortium name="The Broad Institute Genome Sequencing Center for Infectious Disease"/>
            <person name="Wu L."/>
            <person name="Ma J."/>
        </authorList>
    </citation>
    <scope>NUCLEOTIDE SEQUENCE [LARGE SCALE GENOMIC DNA]</scope>
    <source>
        <strain evidence="3">RDMS1</strain>
    </source>
</reference>
<gene>
    <name evidence="1" type="ORF">ACFQL7_20340</name>
    <name evidence="2" type="ORF">ACFQL7_20680</name>
</gene>
<dbReference type="Proteomes" id="UP001596417">
    <property type="component" value="Unassembled WGS sequence"/>
</dbReference>
<proteinExistence type="predicted"/>
<comment type="caution">
    <text evidence="2">The sequence shown here is derived from an EMBL/GenBank/DDBJ whole genome shotgun (WGS) entry which is preliminary data.</text>
</comment>
<reference evidence="2" key="1">
    <citation type="journal article" date="2014" name="Int. J. Syst. Evol. Microbiol.">
        <title>Complete genome sequence of Corynebacterium casei LMG S-19264T (=DSM 44701T), isolated from a smear-ripened cheese.</title>
        <authorList>
            <consortium name="US DOE Joint Genome Institute (JGI-PGF)"/>
            <person name="Walter F."/>
            <person name="Albersmeier A."/>
            <person name="Kalinowski J."/>
            <person name="Ruckert C."/>
        </authorList>
    </citation>
    <scope>NUCLEOTIDE SEQUENCE [LARGE SCALE GENOMIC DNA]</scope>
    <source>
        <strain evidence="2">NBRC 107106</strain>
    </source>
</reference>
<evidence type="ECO:0000313" key="1">
    <source>
        <dbReference type="EMBL" id="MFC7191904.1"/>
    </source>
</evidence>
<reference evidence="2" key="3">
    <citation type="submission" date="2024-09" db="EMBL/GenBank/DDBJ databases">
        <authorList>
            <person name="Sun Q."/>
        </authorList>
    </citation>
    <scope>NUCLEOTIDE SEQUENCE</scope>
    <source>
        <strain evidence="2">NBRC 107106</strain>
    </source>
</reference>
<accession>A0ABD5YRC8</accession>
<dbReference type="EMBL" id="JBHTAX010000002">
    <property type="protein sequence ID" value="MFC7191969.1"/>
    <property type="molecule type" value="Genomic_DNA"/>
</dbReference>
<sequence length="66" mass="7264">MSEELSEKVVEEIESKPGLKTALQMIGHAAMKAQDEGRCVLSFESVSGDFKVLEITDHVATLEDKK</sequence>
<keyword evidence="3" id="KW-1185">Reference proteome</keyword>
<protein>
    <submittedName>
        <fullName evidence="2">Uncharacterized protein</fullName>
    </submittedName>
</protein>
<name>A0ABD5YRC8_9EURY</name>